<keyword evidence="4" id="KW-1185">Reference proteome</keyword>
<reference evidence="3 4" key="1">
    <citation type="submission" date="2020-03" db="EMBL/GenBank/DDBJ databases">
        <title>Genomic Encyclopedia of Type Strains, Phase IV (KMG-IV): sequencing the most valuable type-strain genomes for metagenomic binning, comparative biology and taxonomic classification.</title>
        <authorList>
            <person name="Goeker M."/>
        </authorList>
    </citation>
    <scope>NUCLEOTIDE SEQUENCE [LARGE SCALE GENOMIC DNA]</scope>
    <source>
        <strain evidence="3 4">DSM 105096</strain>
    </source>
</reference>
<gene>
    <name evidence="3" type="ORF">GGR27_001020</name>
</gene>
<evidence type="ECO:0000256" key="1">
    <source>
        <dbReference type="SAM" id="Phobius"/>
    </source>
</evidence>
<feature type="transmembrane region" description="Helical" evidence="1">
    <location>
        <begin position="48"/>
        <end position="65"/>
    </location>
</feature>
<keyword evidence="1" id="KW-0812">Transmembrane</keyword>
<organism evidence="3 4">
    <name type="scientific">Neolewinella antarctica</name>
    <dbReference type="NCBI Taxonomy" id="442734"/>
    <lineage>
        <taxon>Bacteria</taxon>
        <taxon>Pseudomonadati</taxon>
        <taxon>Bacteroidota</taxon>
        <taxon>Saprospiria</taxon>
        <taxon>Saprospirales</taxon>
        <taxon>Lewinellaceae</taxon>
        <taxon>Neolewinella</taxon>
    </lineage>
</organism>
<dbReference type="RefSeq" id="WP_168036288.1">
    <property type="nucleotide sequence ID" value="NZ_JAATJH010000001.1"/>
</dbReference>
<dbReference type="EMBL" id="JAATJH010000001">
    <property type="protein sequence ID" value="NJC25539.1"/>
    <property type="molecule type" value="Genomic_DNA"/>
</dbReference>
<evidence type="ECO:0000256" key="2">
    <source>
        <dbReference type="SAM" id="SignalP"/>
    </source>
</evidence>
<feature type="chain" id="PRO_5045342472" evidence="2">
    <location>
        <begin position="27"/>
        <end position="79"/>
    </location>
</feature>
<evidence type="ECO:0000313" key="4">
    <source>
        <dbReference type="Proteomes" id="UP000770785"/>
    </source>
</evidence>
<keyword evidence="1" id="KW-1133">Transmembrane helix</keyword>
<feature type="signal peptide" evidence="2">
    <location>
        <begin position="1"/>
        <end position="26"/>
    </location>
</feature>
<comment type="caution">
    <text evidence="3">The sequence shown here is derived from an EMBL/GenBank/DDBJ whole genome shotgun (WGS) entry which is preliminary data.</text>
</comment>
<evidence type="ECO:0000313" key="3">
    <source>
        <dbReference type="EMBL" id="NJC25539.1"/>
    </source>
</evidence>
<keyword evidence="1" id="KW-0472">Membrane</keyword>
<protein>
    <submittedName>
        <fullName evidence="3">Uncharacterized protein</fullName>
    </submittedName>
</protein>
<sequence length="79" mass="8501">MVAAKRTFYLLLSTLILGTAELFAQADQESPFQVNETVTKGEQGIGSTIWVVLGIIMLLAIFFLIKKGGSGETRAGNPK</sequence>
<proteinExistence type="predicted"/>
<accession>A0ABX0X8F8</accession>
<name>A0ABX0X8F8_9BACT</name>
<keyword evidence="2" id="KW-0732">Signal</keyword>
<dbReference type="Proteomes" id="UP000770785">
    <property type="component" value="Unassembled WGS sequence"/>
</dbReference>